<dbReference type="Proteomes" id="UP000654345">
    <property type="component" value="Unassembled WGS sequence"/>
</dbReference>
<evidence type="ECO:0008006" key="5">
    <source>
        <dbReference type="Google" id="ProtNLM"/>
    </source>
</evidence>
<evidence type="ECO:0000256" key="1">
    <source>
        <dbReference type="SAM" id="MobiDB-lite"/>
    </source>
</evidence>
<feature type="transmembrane region" description="Helical" evidence="2">
    <location>
        <begin position="90"/>
        <end position="113"/>
    </location>
</feature>
<gene>
    <name evidence="3" type="ORF">KSB_54530</name>
</gene>
<evidence type="ECO:0000256" key="2">
    <source>
        <dbReference type="SAM" id="Phobius"/>
    </source>
</evidence>
<comment type="caution">
    <text evidence="3">The sequence shown here is derived from an EMBL/GenBank/DDBJ whole genome shotgun (WGS) entry which is preliminary data.</text>
</comment>
<sequence>MSMPITGAEEQEAEMRHTPRSLVRYRSSDKQGASHANVKNGARKGTQAPIQRASRVRTTEGYPPQVTAKLPESEIMDAPRGRRGQAAHPLVYLGLGMLGMLVLWICLSLLLGWGQGLLDDMRYGRPRTFQMDMRVGHNEQAGQPSHFIALNLNRRIQVIEISGGDPAHTHVYTGPQLYGAQDDLVPVTLRFVDVNGDHRPDMIVSFQGTQIAYINEQDQFRPATPAEQPQIERFLQSH</sequence>
<keyword evidence="4" id="KW-1185">Reference proteome</keyword>
<dbReference type="EMBL" id="BNJG01000002">
    <property type="protein sequence ID" value="GHO56978.1"/>
    <property type="molecule type" value="Genomic_DNA"/>
</dbReference>
<organism evidence="3 4">
    <name type="scientific">Ktedonobacter robiniae</name>
    <dbReference type="NCBI Taxonomy" id="2778365"/>
    <lineage>
        <taxon>Bacteria</taxon>
        <taxon>Bacillati</taxon>
        <taxon>Chloroflexota</taxon>
        <taxon>Ktedonobacteria</taxon>
        <taxon>Ktedonobacterales</taxon>
        <taxon>Ktedonobacteraceae</taxon>
        <taxon>Ktedonobacter</taxon>
    </lineage>
</organism>
<evidence type="ECO:0000313" key="4">
    <source>
        <dbReference type="Proteomes" id="UP000654345"/>
    </source>
</evidence>
<keyword evidence="2" id="KW-0472">Membrane</keyword>
<feature type="region of interest" description="Disordered" evidence="1">
    <location>
        <begin position="1"/>
        <end position="60"/>
    </location>
</feature>
<name>A0ABQ3UWB7_9CHLR</name>
<protein>
    <recommendedName>
        <fullName evidence="5">VCBS repeat-containing protein</fullName>
    </recommendedName>
</protein>
<dbReference type="RefSeq" id="WP_201373424.1">
    <property type="nucleotide sequence ID" value="NZ_BNJG01000002.1"/>
</dbReference>
<evidence type="ECO:0000313" key="3">
    <source>
        <dbReference type="EMBL" id="GHO56978.1"/>
    </source>
</evidence>
<keyword evidence="2" id="KW-1133">Transmembrane helix</keyword>
<accession>A0ABQ3UWB7</accession>
<keyword evidence="2" id="KW-0812">Transmembrane</keyword>
<proteinExistence type="predicted"/>
<reference evidence="3 4" key="1">
    <citation type="journal article" date="2021" name="Int. J. Syst. Evol. Microbiol.">
        <title>Reticulibacter mediterranei gen. nov., sp. nov., within the new family Reticulibacteraceae fam. nov., and Ktedonospora formicarum gen. nov., sp. nov., Ktedonobacter robiniae sp. nov., Dictyobacter formicarum sp. nov. and Dictyobacter arantiisoli sp. nov., belonging to the class Ktedonobacteria.</title>
        <authorList>
            <person name="Yabe S."/>
            <person name="Zheng Y."/>
            <person name="Wang C.M."/>
            <person name="Sakai Y."/>
            <person name="Abe K."/>
            <person name="Yokota A."/>
            <person name="Donadio S."/>
            <person name="Cavaletti L."/>
            <person name="Monciardini P."/>
        </authorList>
    </citation>
    <scope>NUCLEOTIDE SEQUENCE [LARGE SCALE GENOMIC DNA]</scope>
    <source>
        <strain evidence="3 4">SOSP1-30</strain>
    </source>
</reference>